<dbReference type="Proteomes" id="UP000191820">
    <property type="component" value="Chromosome"/>
</dbReference>
<gene>
    <name evidence="1" type="ORF">SJ2017_2729</name>
</gene>
<evidence type="ECO:0000313" key="2">
    <source>
        <dbReference type="Proteomes" id="UP000191820"/>
    </source>
</evidence>
<protein>
    <submittedName>
        <fullName evidence="1">Uncharacterized protein</fullName>
    </submittedName>
</protein>
<name>A0ABN4YI31_9GAMM</name>
<dbReference type="EMBL" id="CP020472">
    <property type="protein sequence ID" value="ARD23015.1"/>
    <property type="molecule type" value="Genomic_DNA"/>
</dbReference>
<organism evidence="1 2">
    <name type="scientific">Shewanella japonica</name>
    <dbReference type="NCBI Taxonomy" id="93973"/>
    <lineage>
        <taxon>Bacteria</taxon>
        <taxon>Pseudomonadati</taxon>
        <taxon>Pseudomonadota</taxon>
        <taxon>Gammaproteobacteria</taxon>
        <taxon>Alteromonadales</taxon>
        <taxon>Shewanellaceae</taxon>
        <taxon>Shewanella</taxon>
    </lineage>
</organism>
<sequence>MVAVKLLKLLINRATSDQVLVKYLRVFIGILANTLLGLLDMDVTSIKLKSSTADCEEQPKIEWNNFDLSIKFKNWSAQEVTLKFFDVPHFKMLSSDEIAVSDLSDDCVYEVKNSDLIESLVKCGEVTSEEQFKHWFIGFNEIGSFVEVIFRGYSEQ</sequence>
<accession>A0ABN4YI31</accession>
<keyword evidence="2" id="KW-1185">Reference proteome</keyword>
<dbReference type="RefSeq" id="WP_080916135.1">
    <property type="nucleotide sequence ID" value="NZ_CP020472.1"/>
</dbReference>
<reference evidence="1 2" key="1">
    <citation type="submission" date="2017-03" db="EMBL/GenBank/DDBJ databases">
        <title>Genome sequencing of Shewanella japonica KCTC 22435.</title>
        <authorList>
            <person name="Kim K.M."/>
        </authorList>
    </citation>
    <scope>NUCLEOTIDE SEQUENCE [LARGE SCALE GENOMIC DNA]</scope>
    <source>
        <strain evidence="1 2">KCTC 22435</strain>
    </source>
</reference>
<proteinExistence type="predicted"/>
<evidence type="ECO:0000313" key="1">
    <source>
        <dbReference type="EMBL" id="ARD23015.1"/>
    </source>
</evidence>